<dbReference type="EMBL" id="BAABLD010000017">
    <property type="protein sequence ID" value="GAA5170640.1"/>
    <property type="molecule type" value="Genomic_DNA"/>
</dbReference>
<evidence type="ECO:0000313" key="2">
    <source>
        <dbReference type="Proteomes" id="UP001500547"/>
    </source>
</evidence>
<keyword evidence="2" id="KW-1185">Reference proteome</keyword>
<reference evidence="2" key="1">
    <citation type="journal article" date="2019" name="Int. J. Syst. Evol. Microbiol.">
        <title>The Global Catalogue of Microorganisms (GCM) 10K type strain sequencing project: providing services to taxonomists for standard genome sequencing and annotation.</title>
        <authorList>
            <consortium name="The Broad Institute Genomics Platform"/>
            <consortium name="The Broad Institute Genome Sequencing Center for Infectious Disease"/>
            <person name="Wu L."/>
            <person name="Ma J."/>
        </authorList>
    </citation>
    <scope>NUCLEOTIDE SEQUENCE [LARGE SCALE GENOMIC DNA]</scope>
    <source>
        <strain evidence="2">JCM 18715</strain>
    </source>
</reference>
<comment type="caution">
    <text evidence="1">The sequence shown here is derived from an EMBL/GenBank/DDBJ whole genome shotgun (WGS) entry which is preliminary data.</text>
</comment>
<accession>A0ABP9R1N9</accession>
<gene>
    <name evidence="1" type="ORF">GCM10025770_33890</name>
</gene>
<proteinExistence type="predicted"/>
<dbReference type="Proteomes" id="UP001500547">
    <property type="component" value="Unassembled WGS sequence"/>
</dbReference>
<evidence type="ECO:0008006" key="3">
    <source>
        <dbReference type="Google" id="ProtNLM"/>
    </source>
</evidence>
<name>A0ABP9R1N9_9RHOO</name>
<evidence type="ECO:0000313" key="1">
    <source>
        <dbReference type="EMBL" id="GAA5170640.1"/>
    </source>
</evidence>
<sequence length="131" mass="14989">MRIDEVPQDDNPSLGGYRRAVYARDADGRMVLAASTGWEVEEITNQDAVEQLNALANETRTRVEAGLTSPLEYWMHVRRMDLTLLAQNAGLWRWRVRRHFKPQRFAALSPAMLERYASALNIPVAQLVRLP</sequence>
<organism evidence="1 2">
    <name type="scientific">Viridibacterium curvum</name>
    <dbReference type="NCBI Taxonomy" id="1101404"/>
    <lineage>
        <taxon>Bacteria</taxon>
        <taxon>Pseudomonadati</taxon>
        <taxon>Pseudomonadota</taxon>
        <taxon>Betaproteobacteria</taxon>
        <taxon>Rhodocyclales</taxon>
        <taxon>Rhodocyclaceae</taxon>
        <taxon>Viridibacterium</taxon>
    </lineage>
</organism>
<dbReference type="RefSeq" id="WP_345534300.1">
    <property type="nucleotide sequence ID" value="NZ_BAABLD010000017.1"/>
</dbReference>
<protein>
    <recommendedName>
        <fullName evidence="3">XRE family transcriptional regulator</fullName>
    </recommendedName>
</protein>